<dbReference type="Pfam" id="PF04205">
    <property type="entry name" value="FMN_bind"/>
    <property type="match status" value="1"/>
</dbReference>
<evidence type="ECO:0000259" key="6">
    <source>
        <dbReference type="SMART" id="SM00725"/>
    </source>
</evidence>
<dbReference type="InterPro" id="IPR007329">
    <property type="entry name" value="FMN-bd"/>
</dbReference>
<comment type="caution">
    <text evidence="8">The sequence shown here is derived from an EMBL/GenBank/DDBJ whole genome shotgun (WGS) entry which is preliminary data.</text>
</comment>
<feature type="chain" id="PRO_5040997874" description="FMN-binding protein" evidence="5">
    <location>
        <begin position="30"/>
        <end position="750"/>
    </location>
</feature>
<protein>
    <recommendedName>
        <fullName evidence="10">FMN-binding protein</fullName>
    </recommendedName>
</protein>
<evidence type="ECO:0000313" key="8">
    <source>
        <dbReference type="EMBL" id="GLG05348.1"/>
    </source>
</evidence>
<evidence type="ECO:0000259" key="7">
    <source>
        <dbReference type="SMART" id="SM00900"/>
    </source>
</evidence>
<dbReference type="Gene3D" id="2.60.40.1850">
    <property type="match status" value="1"/>
</dbReference>
<accession>A0A9W6FDA4</accession>
<name>A0A9W6FDA4_9FIRM</name>
<dbReference type="Gene3D" id="3.90.1010.20">
    <property type="match status" value="1"/>
</dbReference>
<proteinExistence type="predicted"/>
<evidence type="ECO:0000256" key="5">
    <source>
        <dbReference type="SAM" id="SignalP"/>
    </source>
</evidence>
<feature type="domain" description="NEAT" evidence="6">
    <location>
        <begin position="467"/>
        <end position="620"/>
    </location>
</feature>
<evidence type="ECO:0000256" key="4">
    <source>
        <dbReference type="SAM" id="Phobius"/>
    </source>
</evidence>
<gene>
    <name evidence="8" type="ORF">Selli1_25220</name>
</gene>
<keyword evidence="4" id="KW-0472">Membrane</keyword>
<evidence type="ECO:0000256" key="3">
    <source>
        <dbReference type="SAM" id="MobiDB-lite"/>
    </source>
</evidence>
<keyword evidence="2 5" id="KW-0732">Signal</keyword>
<dbReference type="GO" id="GO:0010181">
    <property type="term" value="F:FMN binding"/>
    <property type="evidence" value="ECO:0007669"/>
    <property type="project" value="InterPro"/>
</dbReference>
<keyword evidence="9" id="KW-1185">Reference proteome</keyword>
<dbReference type="Proteomes" id="UP001145145">
    <property type="component" value="Unassembled WGS sequence"/>
</dbReference>
<dbReference type="CDD" id="cd06920">
    <property type="entry name" value="NEAT"/>
    <property type="match status" value="1"/>
</dbReference>
<dbReference type="SMART" id="SM00900">
    <property type="entry name" value="FMN_bind"/>
    <property type="match status" value="1"/>
</dbReference>
<feature type="compositionally biased region" description="Gly residues" evidence="3">
    <location>
        <begin position="649"/>
        <end position="660"/>
    </location>
</feature>
<feature type="domain" description="FMN-binding" evidence="7">
    <location>
        <begin position="53"/>
        <end position="139"/>
    </location>
</feature>
<evidence type="ECO:0000313" key="9">
    <source>
        <dbReference type="Proteomes" id="UP001145145"/>
    </source>
</evidence>
<dbReference type="SMART" id="SM00725">
    <property type="entry name" value="NEAT"/>
    <property type="match status" value="1"/>
</dbReference>
<feature type="transmembrane region" description="Helical" evidence="4">
    <location>
        <begin position="713"/>
        <end position="733"/>
    </location>
</feature>
<dbReference type="GO" id="GO:0030313">
    <property type="term" value="C:cell envelope"/>
    <property type="evidence" value="ECO:0007669"/>
    <property type="project" value="UniProtKB-SubCell"/>
</dbReference>
<organism evidence="8 9">
    <name type="scientific">Sellimonas catena</name>
    <dbReference type="NCBI Taxonomy" id="2994035"/>
    <lineage>
        <taxon>Bacteria</taxon>
        <taxon>Bacillati</taxon>
        <taxon>Bacillota</taxon>
        <taxon>Clostridia</taxon>
        <taxon>Lachnospirales</taxon>
        <taxon>Lachnospiraceae</taxon>
        <taxon>Sellimonas</taxon>
    </lineage>
</organism>
<evidence type="ECO:0000256" key="1">
    <source>
        <dbReference type="ARBA" id="ARBA00004196"/>
    </source>
</evidence>
<keyword evidence="4" id="KW-0812">Transmembrane</keyword>
<evidence type="ECO:0008006" key="10">
    <source>
        <dbReference type="Google" id="ProtNLM"/>
    </source>
</evidence>
<feature type="region of interest" description="Disordered" evidence="3">
    <location>
        <begin position="435"/>
        <end position="464"/>
    </location>
</feature>
<dbReference type="RefSeq" id="WP_281873173.1">
    <property type="nucleotide sequence ID" value="NZ_BSBO01000027.1"/>
</dbReference>
<feature type="signal peptide" evidence="5">
    <location>
        <begin position="1"/>
        <end position="29"/>
    </location>
</feature>
<dbReference type="InterPro" id="IPR006635">
    <property type="entry name" value="NEAT_dom"/>
</dbReference>
<keyword evidence="4" id="KW-1133">Transmembrane helix</keyword>
<feature type="compositionally biased region" description="Acidic residues" evidence="3">
    <location>
        <begin position="623"/>
        <end position="635"/>
    </location>
</feature>
<feature type="region of interest" description="Disordered" evidence="3">
    <location>
        <begin position="623"/>
        <end position="708"/>
    </location>
</feature>
<dbReference type="GO" id="GO:0016020">
    <property type="term" value="C:membrane"/>
    <property type="evidence" value="ECO:0007669"/>
    <property type="project" value="InterPro"/>
</dbReference>
<dbReference type="EMBL" id="BSBO01000027">
    <property type="protein sequence ID" value="GLG05348.1"/>
    <property type="molecule type" value="Genomic_DNA"/>
</dbReference>
<dbReference type="AlphaFoldDB" id="A0A9W6FDA4"/>
<dbReference type="InterPro" id="IPR037250">
    <property type="entry name" value="NEAT_dom_sf"/>
</dbReference>
<dbReference type="SUPFAM" id="SSF158911">
    <property type="entry name" value="NEAT domain-like"/>
    <property type="match status" value="1"/>
</dbReference>
<comment type="subcellular location">
    <subcellularLocation>
        <location evidence="1">Cell envelope</location>
    </subcellularLocation>
</comment>
<sequence length="750" mass="79327">MRRNRNRKRWTTLALAGLLAMTALTPAGAAQAASGEKNGSYIKSGTYHIDQFGEYDISAEVTVTDGKITDVTIAGDNFGGTYAEVNKGKLQSAIDGIAGKFPGLADDDAEGIRDLDAVASATYSSNGIKEAVADALGLNLAEESAEDVPEKIPDPGIYDVTVAVRSDVVDHSLVQTETAKALLTVSENGQMSLSYTMVSGTEQEPMYILGFNGYYKDNNPAGELSMENVTYTTEQRGGYEVVTDVTFPLTGLSRYYYNNTKIYVPAMSALNGEINGIHFENGRFSVKTIVTMYWNTLTRHGSGETGQQSMEITANVSNQASKPDGMIMIPESLSMGKLETTVDNVQPYEIRVSDVEPGETVTVSAPAGGNLYSGQKTLPFGNDFGSQTASGTGAAKAAGTETGIVLNGNITIKGKDVAAASPGNYTGTATFTITYGDKTENTDEEEKPDDSKDPEDPGDTELDIHNLEDGTYAVTGRMVKVDQSTLSMADNAINHTIRLTVKDGVYSVTLDMKGMNISGKLGYLGGLQYFLTGYTKDQYGYPQGELEDAVVDSYQTDENGDRIRDEYGTDYPDLVTFKLIPEALDDGFVPLKVYVPVMESISEGLGDQSVYLALDWATLKAAEEDDPSFSDDDEPGSNNDNTGDKDDGSGQGGLTGGSGLGNSTLPGGSSLGGSSLGGNSLKSGSLGGSSLGGSSLKSASGVKTDDTSSNSGLWIAVLAAGCICLGAGVLTTVRSGRRKRKQDREQRREK</sequence>
<reference evidence="8 9" key="1">
    <citation type="journal article" date="2023" name="Int. J. Syst. Evol. Microbiol.">
        <title>Sellimonas catena sp. nov., isolated from human faeces.</title>
        <authorList>
            <person name="Hisatomi A."/>
            <person name="Ohkuma M."/>
            <person name="Sakamoto M."/>
        </authorList>
    </citation>
    <scope>NUCLEOTIDE SEQUENCE [LARGE SCALE GENOMIC DNA]</scope>
    <source>
        <strain evidence="8 9">12EGH17</strain>
    </source>
</reference>
<evidence type="ECO:0000256" key="2">
    <source>
        <dbReference type="ARBA" id="ARBA00022729"/>
    </source>
</evidence>
<feature type="compositionally biased region" description="Low complexity" evidence="3">
    <location>
        <begin position="692"/>
        <end position="701"/>
    </location>
</feature>